<organism evidence="1 2">
    <name type="scientific">Dactylosporangium darangshiense</name>
    <dbReference type="NCBI Taxonomy" id="579108"/>
    <lineage>
        <taxon>Bacteria</taxon>
        <taxon>Bacillati</taxon>
        <taxon>Actinomycetota</taxon>
        <taxon>Actinomycetes</taxon>
        <taxon>Micromonosporales</taxon>
        <taxon>Micromonosporaceae</taxon>
        <taxon>Dactylosporangium</taxon>
    </lineage>
</organism>
<evidence type="ECO:0000313" key="1">
    <source>
        <dbReference type="EMBL" id="GAA4256381.1"/>
    </source>
</evidence>
<evidence type="ECO:0008006" key="3">
    <source>
        <dbReference type="Google" id="ProtNLM"/>
    </source>
</evidence>
<comment type="caution">
    <text evidence="1">The sequence shown here is derived from an EMBL/GenBank/DDBJ whole genome shotgun (WGS) entry which is preliminary data.</text>
</comment>
<gene>
    <name evidence="1" type="ORF">GCM10022255_068950</name>
</gene>
<dbReference type="Proteomes" id="UP001500620">
    <property type="component" value="Unassembled WGS sequence"/>
</dbReference>
<dbReference type="Gene3D" id="1.25.40.10">
    <property type="entry name" value="Tetratricopeptide repeat domain"/>
    <property type="match status" value="1"/>
</dbReference>
<sequence>MQLDREVRDRHGEAETLTHLGDAYQANADGAAASEHWRAAEAILVELGHPDVDGVRAKLAATEPPS</sequence>
<dbReference type="EMBL" id="BAABAT010000024">
    <property type="protein sequence ID" value="GAA4256381.1"/>
    <property type="molecule type" value="Genomic_DNA"/>
</dbReference>
<proteinExistence type="predicted"/>
<accession>A0ABP8DHR7</accession>
<keyword evidence="2" id="KW-1185">Reference proteome</keyword>
<name>A0ABP8DHR7_9ACTN</name>
<reference evidence="2" key="1">
    <citation type="journal article" date="2019" name="Int. J. Syst. Evol. Microbiol.">
        <title>The Global Catalogue of Microorganisms (GCM) 10K type strain sequencing project: providing services to taxonomists for standard genome sequencing and annotation.</title>
        <authorList>
            <consortium name="The Broad Institute Genomics Platform"/>
            <consortium name="The Broad Institute Genome Sequencing Center for Infectious Disease"/>
            <person name="Wu L."/>
            <person name="Ma J."/>
        </authorList>
    </citation>
    <scope>NUCLEOTIDE SEQUENCE [LARGE SCALE GENOMIC DNA]</scope>
    <source>
        <strain evidence="2">JCM 17441</strain>
    </source>
</reference>
<evidence type="ECO:0000313" key="2">
    <source>
        <dbReference type="Proteomes" id="UP001500620"/>
    </source>
</evidence>
<dbReference type="InterPro" id="IPR011990">
    <property type="entry name" value="TPR-like_helical_dom_sf"/>
</dbReference>
<protein>
    <recommendedName>
        <fullName evidence="3">Tetratricopeptide repeat protein</fullName>
    </recommendedName>
</protein>